<dbReference type="Proteomes" id="UP000611459">
    <property type="component" value="Unassembled WGS sequence"/>
</dbReference>
<reference evidence="2" key="3">
    <citation type="submission" date="2021-01" db="EMBL/GenBank/DDBJ databases">
        <title>Outbreak of Burkholderia contaminns endophthalmitis traced to a clinical ventilation system.</title>
        <authorList>
            <person name="Lipuma J."/>
            <person name="Spilker T."/>
            <person name="Kratholm J."/>
        </authorList>
    </citation>
    <scope>NUCLEOTIDE SEQUENCE</scope>
    <source>
        <strain evidence="2">HI4954</strain>
    </source>
</reference>
<dbReference type="EMBL" id="JAGEMX010000025">
    <property type="protein sequence ID" value="MBO1835060.1"/>
    <property type="molecule type" value="Genomic_DNA"/>
</dbReference>
<reference evidence="1" key="2">
    <citation type="journal article" date="2017" name="Genome Announc.">
        <title>High-Quality Draft Genome Sequence of Burkholderia contaminans CH-1, a Gram-Negative Bacterium That Metabolizes 2-Azahypoxanthine, a Plant Growth-Regulating Compound.</title>
        <authorList>
            <person name="Choi J.-H."/>
            <person name="Sugiura H."/>
            <person name="Moriuchi R."/>
            <person name="Kawagishi H."/>
            <person name="Dohra H."/>
        </authorList>
    </citation>
    <scope>NUCLEOTIDE SEQUENCE</scope>
    <source>
        <strain evidence="1">CH-1</strain>
        <plasmid evidence="1">pBC453</plasmid>
    </source>
</reference>
<keyword evidence="5" id="KW-1185">Reference proteome</keyword>
<dbReference type="AlphaFoldDB" id="A0A286P6U4"/>
<dbReference type="EMBL" id="JAENIB010000007">
    <property type="protein sequence ID" value="MBK1932085.1"/>
    <property type="molecule type" value="Genomic_DNA"/>
</dbReference>
<dbReference type="Proteomes" id="UP001220209">
    <property type="component" value="Plasmid unnamed1"/>
</dbReference>
<dbReference type="OrthoDB" id="9132061at2"/>
<evidence type="ECO:0000313" key="5">
    <source>
        <dbReference type="Proteomes" id="UP000664048"/>
    </source>
</evidence>
<dbReference type="GeneID" id="71059944"/>
<dbReference type="EMBL" id="AP018360">
    <property type="protein sequence ID" value="BBA45558.1"/>
    <property type="molecule type" value="Genomic_DNA"/>
</dbReference>
<evidence type="ECO:0000313" key="1">
    <source>
        <dbReference type="EMBL" id="BBA45558.1"/>
    </source>
</evidence>
<dbReference type="RefSeq" id="WP_046543841.1">
    <property type="nucleotide sequence ID" value="NZ_AP018360.1"/>
</dbReference>
<accession>A0A286P6U4</accession>
<proteinExistence type="predicted"/>
<name>A0A286P6U4_9BURK</name>
<protein>
    <submittedName>
        <fullName evidence="1">Uncharacterized protein</fullName>
    </submittedName>
</protein>
<sequence>MSHANGPELFLPALTKVAMADANAKILECYRSLRGHADPAAALTFGLTEEQYEIARNLSHADIRAVANAGLPLWKSRFDLKLVDGKLELDRDHVITSLLMNI</sequence>
<evidence type="ECO:0000313" key="2">
    <source>
        <dbReference type="EMBL" id="MBK1932085.1"/>
    </source>
</evidence>
<reference evidence="4 6" key="5">
    <citation type="submission" date="2021-12" db="EMBL/GenBank/DDBJ databases">
        <title>Genomic and phenotypic characterization of three Burkholderia contaminans isolates recovered from different sources.</title>
        <authorList>
            <person name="Lopez De Volder A."/>
            <person name="Fan Y."/>
            <person name="Nunvar J."/>
            <person name="Herrera T."/>
            <person name="Timp W."/>
            <person name="Degrossi J."/>
        </authorList>
    </citation>
    <scope>NUCLEOTIDE SEQUENCE [LARGE SCALE GENOMIC DNA]</scope>
    <source>
        <strain evidence="4 6">LMG 23361</strain>
        <plasmid evidence="4 6">unnamed1</plasmid>
    </source>
</reference>
<organism evidence="1">
    <name type="scientific">Burkholderia contaminans</name>
    <dbReference type="NCBI Taxonomy" id="488447"/>
    <lineage>
        <taxon>Bacteria</taxon>
        <taxon>Pseudomonadati</taxon>
        <taxon>Pseudomonadota</taxon>
        <taxon>Betaproteobacteria</taxon>
        <taxon>Burkholderiales</taxon>
        <taxon>Burkholderiaceae</taxon>
        <taxon>Burkholderia</taxon>
        <taxon>Burkholderia cepacia complex</taxon>
    </lineage>
</organism>
<reference evidence="1" key="1">
    <citation type="journal article" date="2016" name="Biosci. Biotechnol. Biochem.">
        <title>Bioconversion of AHX to AOH by resting cells of Burkholderia contaminans CH-1.</title>
        <authorList>
            <person name="Choi J.H."/>
            <person name="Kikuchi A."/>
            <person name="Pumkaeo P."/>
            <person name="Hirai H."/>
            <person name="Tokuyama S."/>
            <person name="Kawagishi H."/>
        </authorList>
    </citation>
    <scope>NUCLEOTIDE SEQUENCE</scope>
    <source>
        <strain evidence="1">CH-1</strain>
        <plasmid evidence="1">pBC453</plasmid>
    </source>
</reference>
<evidence type="ECO:0000313" key="3">
    <source>
        <dbReference type="EMBL" id="MBO1835060.1"/>
    </source>
</evidence>
<evidence type="ECO:0000313" key="6">
    <source>
        <dbReference type="Proteomes" id="UP001220209"/>
    </source>
</evidence>
<dbReference type="Proteomes" id="UP000664048">
    <property type="component" value="Unassembled WGS sequence"/>
</dbReference>
<keyword evidence="1" id="KW-0614">Plasmid</keyword>
<geneLocation type="plasmid" evidence="4 6">
    <name>unnamed1</name>
</geneLocation>
<geneLocation type="plasmid" evidence="1">
    <name>pBC453</name>
</geneLocation>
<gene>
    <name evidence="1" type="ORF">BCCH1_80690</name>
    <name evidence="3" type="ORF">J4M89_37335</name>
    <name evidence="2" type="ORF">JIN94_19540</name>
    <name evidence="4" type="ORF">LXE91_40355</name>
</gene>
<reference evidence="3 5" key="4">
    <citation type="submission" date="2021-03" db="EMBL/GenBank/DDBJ databases">
        <title>Clinical course, treatment and visual outcome of an outbreak of Burkholderia contaminans endophthalmitis following cataract surgery.</title>
        <authorList>
            <person name="Lind C."/>
            <person name="Olsen K."/>
            <person name="Angelsen N.K."/>
            <person name="Krefting E.A."/>
            <person name="Fossen K."/>
            <person name="Gravningen K."/>
            <person name="Depoorter E."/>
            <person name="Vandamme P."/>
            <person name="Bertelsen G."/>
        </authorList>
    </citation>
    <scope>NUCLEOTIDE SEQUENCE [LARGE SCALE GENOMIC DNA]</scope>
    <source>
        <strain evidence="3 5">51242556</strain>
    </source>
</reference>
<dbReference type="EMBL" id="CP090643">
    <property type="protein sequence ID" value="WFN23386.1"/>
    <property type="molecule type" value="Genomic_DNA"/>
</dbReference>
<evidence type="ECO:0000313" key="4">
    <source>
        <dbReference type="EMBL" id="WFN23386.1"/>
    </source>
</evidence>